<comment type="caution">
    <text evidence="1">The sequence shown here is derived from an EMBL/GenBank/DDBJ whole genome shotgun (WGS) entry which is preliminary data.</text>
</comment>
<organism evidence="1 2">
    <name type="scientific">Listeria riparia FSL S10-1204</name>
    <dbReference type="NCBI Taxonomy" id="1265816"/>
    <lineage>
        <taxon>Bacteria</taxon>
        <taxon>Bacillati</taxon>
        <taxon>Bacillota</taxon>
        <taxon>Bacilli</taxon>
        <taxon>Bacillales</taxon>
        <taxon>Listeriaceae</taxon>
        <taxon>Listeria</taxon>
    </lineage>
</organism>
<dbReference type="Proteomes" id="UP000019248">
    <property type="component" value="Unassembled WGS sequence"/>
</dbReference>
<evidence type="ECO:0000313" key="1">
    <source>
        <dbReference type="EMBL" id="EUJ45283.1"/>
    </source>
</evidence>
<name>W7DIV0_9LIST</name>
<protein>
    <recommendedName>
        <fullName evidence="3">DUF3221 domain-containing protein</fullName>
    </recommendedName>
</protein>
<keyword evidence="2" id="KW-1185">Reference proteome</keyword>
<evidence type="ECO:0000313" key="2">
    <source>
        <dbReference type="Proteomes" id="UP000019248"/>
    </source>
</evidence>
<dbReference type="EMBL" id="AODL01000007">
    <property type="protein sequence ID" value="EUJ45283.1"/>
    <property type="molecule type" value="Genomic_DNA"/>
</dbReference>
<sequence>MPHPHQRRAPIQKNPVYSAVIYDKNLRVNQMTWISGEKYNFGDSKYELQTEEKIFNLKGNKIEVGDLKIGDKVKIYFTSDIAVLETYPGKIESKCISKVVKQ</sequence>
<proteinExistence type="predicted"/>
<accession>W7DIV0</accession>
<dbReference type="AlphaFoldDB" id="W7DIV0"/>
<reference evidence="1 2" key="1">
    <citation type="journal article" date="2014" name="Int. J. Syst. Evol. Microbiol.">
        <title>Listeria floridensis sp. nov., Listeria aquatica sp. nov., Listeria cornellensis sp. nov., Listeria riparia sp. nov. and Listeria grandensis sp. nov., from agricultural and natural environments.</title>
        <authorList>
            <person name="den Bakker H.C."/>
            <person name="Warchocki S."/>
            <person name="Wright E.M."/>
            <person name="Allred A.F."/>
            <person name="Ahlstrom C."/>
            <person name="Manuel C.S."/>
            <person name="Stasiewicz M.J."/>
            <person name="Burrell A."/>
            <person name="Roof S."/>
            <person name="Strawn L."/>
            <person name="Fortes E.D."/>
            <person name="Nightingale K.K."/>
            <person name="Kephart D."/>
            <person name="Wiedmann M."/>
        </authorList>
    </citation>
    <scope>NUCLEOTIDE SEQUENCE [LARGE SCALE GENOMIC DNA]</scope>
    <source>
        <strain evidence="1 2">FSL S10-1204</strain>
    </source>
</reference>
<evidence type="ECO:0008006" key="3">
    <source>
        <dbReference type="Google" id="ProtNLM"/>
    </source>
</evidence>
<gene>
    <name evidence="1" type="ORF">PRIP_05443</name>
</gene>